<accession>A0AAJ0XHT4</accession>
<reference evidence="2" key="2">
    <citation type="journal article" date="2020" name="Microorganisms">
        <title>Osmotic Adaptation and Compatible Solute Biosynthesis of Phototrophic Bacteria as Revealed from Genome Analyses.</title>
        <authorList>
            <person name="Imhoff J.F."/>
            <person name="Rahn T."/>
            <person name="Kunzel S."/>
            <person name="Keller A."/>
            <person name="Neulinger S.C."/>
        </authorList>
    </citation>
    <scope>NUCLEOTIDE SEQUENCE</scope>
    <source>
        <strain evidence="2">DSM 4395</strain>
    </source>
</reference>
<dbReference type="Proteomes" id="UP001296967">
    <property type="component" value="Unassembled WGS sequence"/>
</dbReference>
<organism evidence="2 3">
    <name type="scientific">Halochromatium salexigens</name>
    <name type="common">Chromatium salexigens</name>
    <dbReference type="NCBI Taxonomy" id="49447"/>
    <lineage>
        <taxon>Bacteria</taxon>
        <taxon>Pseudomonadati</taxon>
        <taxon>Pseudomonadota</taxon>
        <taxon>Gammaproteobacteria</taxon>
        <taxon>Chromatiales</taxon>
        <taxon>Chromatiaceae</taxon>
        <taxon>Halochromatium</taxon>
    </lineage>
</organism>
<evidence type="ECO:0000313" key="3">
    <source>
        <dbReference type="Proteomes" id="UP001296967"/>
    </source>
</evidence>
<comment type="caution">
    <text evidence="2">The sequence shown here is derived from an EMBL/GenBank/DDBJ whole genome shotgun (WGS) entry which is preliminary data.</text>
</comment>
<keyword evidence="3" id="KW-1185">Reference proteome</keyword>
<feature type="domain" description="SCP" evidence="1">
    <location>
        <begin position="343"/>
        <end position="485"/>
    </location>
</feature>
<dbReference type="PANTHER" id="PTHR31157:SF1">
    <property type="entry name" value="SCP DOMAIN-CONTAINING PROTEIN"/>
    <property type="match status" value="1"/>
</dbReference>
<dbReference type="RefSeq" id="WP_201247000.1">
    <property type="nucleotide sequence ID" value="NZ_NHSF01000077.1"/>
</dbReference>
<dbReference type="SUPFAM" id="SSF55797">
    <property type="entry name" value="PR-1-like"/>
    <property type="match status" value="1"/>
</dbReference>
<dbReference type="EMBL" id="NHSF01000077">
    <property type="protein sequence ID" value="MBK5932161.1"/>
    <property type="molecule type" value="Genomic_DNA"/>
</dbReference>
<dbReference type="Pfam" id="PF00188">
    <property type="entry name" value="CAP"/>
    <property type="match status" value="1"/>
</dbReference>
<evidence type="ECO:0000313" key="2">
    <source>
        <dbReference type="EMBL" id="MBK5932161.1"/>
    </source>
</evidence>
<sequence length="595" mass="62648">MGSNSVWFADAAMRYLAEKDAAVTDRDDPQSPPIDTPTAFYTLTDATPNEFFLAPGLDAQILGTTAGKTINIPTGAAARGVDPETTVNLQGASAEYNLQRNGTTIEVRDAGDDSLIASLSASTTTSSSLRFHDGAVQLAVEDNRIAIGGSVLNDGEHIGGSALTLNDTLTSSGIFSGTNDLPGSETTNAFLTLTDTSPETFTLGAGLVLTLLGNSAGKSLNVPIGAGVDNVDPATTLNLEGMSTGFTFARNGTTLEVRDTAGNLTASLNASTTETSLLIFADGFMELAVVDNQITLGGTPFTDGLSVAGSTLSVDESQTSEAVFGTDEPAQTIEHTSYEQFMLELVNRARTDPLAEAARYDIDDLNDGLAAGTLSGLPMQPVFSHSLLIDAARAHSDWMLASDIFSHTGEGGSSAGDRMEAAGYAFVLPWTWGENLSWTGTTSALPSDLTDFILDQHEGLFRSPGHRGNLLNEDFREIGIGQSLGEFTSNQATFQTSMITQNFAASGDEVFLGGVVYEDFDDNDFYTPGEGLDNITISLPDLGLETRTSDAGGYQLAVPSGTHEVVFSGTAFDSDRLQTVTIGDQNEKLETLYRN</sequence>
<dbReference type="InterPro" id="IPR035940">
    <property type="entry name" value="CAP_sf"/>
</dbReference>
<dbReference type="Gene3D" id="3.40.33.10">
    <property type="entry name" value="CAP"/>
    <property type="match status" value="1"/>
</dbReference>
<dbReference type="CDD" id="cd05379">
    <property type="entry name" value="CAP_bacterial"/>
    <property type="match status" value="1"/>
</dbReference>
<evidence type="ECO:0000259" key="1">
    <source>
        <dbReference type="Pfam" id="PF00188"/>
    </source>
</evidence>
<name>A0AAJ0XHT4_HALSE</name>
<dbReference type="PANTHER" id="PTHR31157">
    <property type="entry name" value="SCP DOMAIN-CONTAINING PROTEIN"/>
    <property type="match status" value="1"/>
</dbReference>
<gene>
    <name evidence="2" type="ORF">CCR82_16880</name>
</gene>
<dbReference type="AlphaFoldDB" id="A0AAJ0XHT4"/>
<protein>
    <recommendedName>
        <fullName evidence="1">SCP domain-containing protein</fullName>
    </recommendedName>
</protein>
<proteinExistence type="predicted"/>
<dbReference type="InterPro" id="IPR014044">
    <property type="entry name" value="CAP_dom"/>
</dbReference>
<reference evidence="2" key="1">
    <citation type="submission" date="2017-05" db="EMBL/GenBank/DDBJ databases">
        <authorList>
            <person name="Imhoff J.F."/>
            <person name="Rahn T."/>
            <person name="Kuenzel S."/>
            <person name="Neulinger S.C."/>
        </authorList>
    </citation>
    <scope>NUCLEOTIDE SEQUENCE</scope>
    <source>
        <strain evidence="2">DSM 4395</strain>
    </source>
</reference>